<dbReference type="SUPFAM" id="SSF53187">
    <property type="entry name" value="Zn-dependent exopeptidases"/>
    <property type="match status" value="1"/>
</dbReference>
<dbReference type="Proteomes" id="UP000192907">
    <property type="component" value="Unassembled WGS sequence"/>
</dbReference>
<dbReference type="InterPro" id="IPR036388">
    <property type="entry name" value="WH-like_DNA-bd_sf"/>
</dbReference>
<accession>A0A1Y6CML6</accession>
<evidence type="ECO:0000313" key="4">
    <source>
        <dbReference type="EMBL" id="SMF75517.1"/>
    </source>
</evidence>
<dbReference type="PIRSF" id="PIRSF015244">
    <property type="entry name" value="UCP015244"/>
    <property type="match status" value="1"/>
</dbReference>
<dbReference type="Pfam" id="PF16221">
    <property type="entry name" value="HTH_47"/>
    <property type="match status" value="1"/>
</dbReference>
<dbReference type="Pfam" id="PF09940">
    <property type="entry name" value="DUF2172"/>
    <property type="match status" value="1"/>
</dbReference>
<organism evidence="4 5">
    <name type="scientific">Pseudobacteriovorax antillogorgiicola</name>
    <dbReference type="NCBI Taxonomy" id="1513793"/>
    <lineage>
        <taxon>Bacteria</taxon>
        <taxon>Pseudomonadati</taxon>
        <taxon>Bdellovibrionota</taxon>
        <taxon>Oligoflexia</taxon>
        <taxon>Oligoflexales</taxon>
        <taxon>Pseudobacteriovoracaceae</taxon>
        <taxon>Pseudobacteriovorax</taxon>
    </lineage>
</organism>
<name>A0A1Y6CML6_9BACT</name>
<dbReference type="EMBL" id="FWZT01000029">
    <property type="protein sequence ID" value="SMF75517.1"/>
    <property type="molecule type" value="Genomic_DNA"/>
</dbReference>
<dbReference type="AlphaFoldDB" id="A0A1Y6CML6"/>
<dbReference type="InterPro" id="IPR032589">
    <property type="entry name" value="DUF4910"/>
</dbReference>
<dbReference type="InterPro" id="IPR032622">
    <property type="entry name" value="UCP01524_HTH"/>
</dbReference>
<dbReference type="InterPro" id="IPR032610">
    <property type="entry name" value="DUF2172"/>
</dbReference>
<dbReference type="RefSeq" id="WP_200820801.1">
    <property type="nucleotide sequence ID" value="NZ_FWZT01000029.1"/>
</dbReference>
<dbReference type="Gene3D" id="1.10.10.10">
    <property type="entry name" value="Winged helix-like DNA-binding domain superfamily/Winged helix DNA-binding domain"/>
    <property type="match status" value="1"/>
</dbReference>
<gene>
    <name evidence="4" type="ORF">SAMN06296036_12942</name>
</gene>
<dbReference type="GO" id="GO:0004177">
    <property type="term" value="F:aminopeptidase activity"/>
    <property type="evidence" value="ECO:0007669"/>
    <property type="project" value="UniProtKB-KW"/>
</dbReference>
<dbReference type="Pfam" id="PF16254">
    <property type="entry name" value="DUF4910"/>
    <property type="match status" value="1"/>
</dbReference>
<feature type="domain" description="DUF2172" evidence="1">
    <location>
        <begin position="68"/>
        <end position="158"/>
    </location>
</feature>
<evidence type="ECO:0000259" key="3">
    <source>
        <dbReference type="Pfam" id="PF16254"/>
    </source>
</evidence>
<proteinExistence type="predicted"/>
<evidence type="ECO:0000313" key="5">
    <source>
        <dbReference type="Proteomes" id="UP000192907"/>
    </source>
</evidence>
<dbReference type="Gene3D" id="3.50.30.90">
    <property type="match status" value="1"/>
</dbReference>
<evidence type="ECO:0000259" key="2">
    <source>
        <dbReference type="Pfam" id="PF16221"/>
    </source>
</evidence>
<dbReference type="Gene3D" id="3.40.630.10">
    <property type="entry name" value="Zn peptidases"/>
    <property type="match status" value="1"/>
</dbReference>
<evidence type="ECO:0000259" key="1">
    <source>
        <dbReference type="Pfam" id="PF09940"/>
    </source>
</evidence>
<protein>
    <submittedName>
        <fullName evidence="4">Aminopeptidase-like domain-containing protein</fullName>
    </submittedName>
</protein>
<reference evidence="5" key="1">
    <citation type="submission" date="2017-04" db="EMBL/GenBank/DDBJ databases">
        <authorList>
            <person name="Varghese N."/>
            <person name="Submissions S."/>
        </authorList>
    </citation>
    <scope>NUCLEOTIDE SEQUENCE [LARGE SCALE GENOMIC DNA]</scope>
    <source>
        <strain evidence="5">RKEM611</strain>
    </source>
</reference>
<keyword evidence="4" id="KW-0645">Protease</keyword>
<feature type="domain" description="DUF4910" evidence="3">
    <location>
        <begin position="17"/>
        <end position="357"/>
    </location>
</feature>
<keyword evidence="4" id="KW-0378">Hydrolase</keyword>
<feature type="domain" description="UCP01524 winged helix-turn-helix" evidence="2">
    <location>
        <begin position="363"/>
        <end position="432"/>
    </location>
</feature>
<dbReference type="STRING" id="1513793.SAMN06296036_12942"/>
<sequence>MHEKITFGYVMIGNDIYELAKALWDVPRSITGDGVRRTLSTIKELCPELTTYEVPSGQKVFDWEVPLEWNIKDAYVEDPDGNRIVDFKQNNLHVMGYSTPIDTFVSLEELLLHTYTQEDRVNAIPYVTSYYEPKWGFCMSEVLKRSLKRGKYRVYIDASLEPGFLTYGEILLEGEEKEEVLISTYICHPSLGNNELSGPCLTAFLSRWLSNNVNRRYTYRIVFLPETIGSIAYLSRNVHHLKKYVIAGFNVTCVGDENAYSFLPSRLGNTYADKVAKNTLDHLVKEYRSYSYLDRGSDERQYCSPGVDLPVVSIMRSKYGEYPEYHTSDDNLEFITPKGLEGAFNAISSAIYTIENDHYPKYRVLCEPQLGKRGLYPNTGQKGKYSKAELLTHILAYSDGKHSILDISDILNVSFREVYENCQTLLESDLIEYLSLLPPVQRGKKYE</sequence>
<keyword evidence="4" id="KW-0031">Aminopeptidase</keyword>
<keyword evidence="5" id="KW-1185">Reference proteome</keyword>
<dbReference type="InterPro" id="IPR012353">
    <property type="entry name" value="UCP015244"/>
</dbReference>